<evidence type="ECO:0000313" key="3">
    <source>
        <dbReference type="Proteomes" id="UP001366503"/>
    </source>
</evidence>
<dbReference type="RefSeq" id="WP_415927082.1">
    <property type="nucleotide sequence ID" value="NZ_JAPYKO010000040.1"/>
</dbReference>
<organism evidence="2 3">
    <name type="scientific">Mesorhizobium argentiipisi</name>
    <dbReference type="NCBI Taxonomy" id="3015175"/>
    <lineage>
        <taxon>Bacteria</taxon>
        <taxon>Pseudomonadati</taxon>
        <taxon>Pseudomonadota</taxon>
        <taxon>Alphaproteobacteria</taxon>
        <taxon>Hyphomicrobiales</taxon>
        <taxon>Phyllobacteriaceae</taxon>
        <taxon>Mesorhizobium</taxon>
    </lineage>
</organism>
<protein>
    <submittedName>
        <fullName evidence="2">Uncharacterized protein</fullName>
    </submittedName>
</protein>
<evidence type="ECO:0000256" key="1">
    <source>
        <dbReference type="SAM" id="Phobius"/>
    </source>
</evidence>
<name>A0ABU8KMC3_9HYPH</name>
<keyword evidence="3" id="KW-1185">Reference proteome</keyword>
<reference evidence="2 3" key="1">
    <citation type="submission" date="2022-12" db="EMBL/GenBank/DDBJ databases">
        <authorList>
            <person name="Muema E."/>
        </authorList>
    </citation>
    <scope>NUCLEOTIDE SEQUENCE [LARGE SCALE GENOMIC DNA]</scope>
    <source>
        <strain evidence="3">1330</strain>
    </source>
</reference>
<keyword evidence="1" id="KW-0472">Membrane</keyword>
<dbReference type="EMBL" id="JAPYKO010000040">
    <property type="protein sequence ID" value="MEI9406637.1"/>
    <property type="molecule type" value="Genomic_DNA"/>
</dbReference>
<dbReference type="Proteomes" id="UP001366503">
    <property type="component" value="Unassembled WGS sequence"/>
</dbReference>
<proteinExistence type="predicted"/>
<evidence type="ECO:0000313" key="2">
    <source>
        <dbReference type="EMBL" id="MEI9406637.1"/>
    </source>
</evidence>
<keyword evidence="1" id="KW-1133">Transmembrane helix</keyword>
<accession>A0ABU8KMC3</accession>
<gene>
    <name evidence="2" type="ORF">O7A05_31440</name>
</gene>
<keyword evidence="1" id="KW-0812">Transmembrane</keyword>
<feature type="transmembrane region" description="Helical" evidence="1">
    <location>
        <begin position="13"/>
        <end position="33"/>
    </location>
</feature>
<comment type="caution">
    <text evidence="2">The sequence shown here is derived from an EMBL/GenBank/DDBJ whole genome shotgun (WGS) entry which is preliminary data.</text>
</comment>
<sequence>MICYFALKRFTRLSLGVVAGCTLPFLAGAITAYDPSRRLMTRKQDTGGNA</sequence>